<organism evidence="1 2">
    <name type="scientific">Luteibacter flocculans</name>
    <dbReference type="NCBI Taxonomy" id="2780091"/>
    <lineage>
        <taxon>Bacteria</taxon>
        <taxon>Pseudomonadati</taxon>
        <taxon>Pseudomonadota</taxon>
        <taxon>Gammaproteobacteria</taxon>
        <taxon>Lysobacterales</taxon>
        <taxon>Rhodanobacteraceae</taxon>
        <taxon>Luteibacter</taxon>
    </lineage>
</organism>
<dbReference type="EMBL" id="CP063231">
    <property type="protein sequence ID" value="URL59627.1"/>
    <property type="molecule type" value="Genomic_DNA"/>
</dbReference>
<proteinExistence type="predicted"/>
<sequence>MADYSQALKEAYASNPVEQVILDTLEIYHPAFVDDDGHPAPARVVRAYEDLFAVLELDAPMNPGQQVRFVAMAFDFVLPGFEEGKTPELKITLDNVGRELVGYLEAAASDPKQVTVIYRPYLISDLSGPQMDPPITMLVTGVSVDVFQVQISASLDDVNNWAFPHRLYQPEEFPGLVR</sequence>
<gene>
    <name evidence="1" type="ORF">IM816_05890</name>
</gene>
<evidence type="ECO:0000313" key="2">
    <source>
        <dbReference type="Proteomes" id="UP001056681"/>
    </source>
</evidence>
<name>A0ABY4T3Y7_9GAMM</name>
<protein>
    <submittedName>
        <fullName evidence="1">DUF1833 family protein</fullName>
    </submittedName>
</protein>
<accession>A0ABY4T3Y7</accession>
<dbReference type="Pfam" id="PF08875">
    <property type="entry name" value="DUF1833"/>
    <property type="match status" value="1"/>
</dbReference>
<evidence type="ECO:0000313" key="1">
    <source>
        <dbReference type="EMBL" id="URL59627.1"/>
    </source>
</evidence>
<dbReference type="InterPro" id="IPR014974">
    <property type="entry name" value="DUF1833"/>
</dbReference>
<keyword evidence="2" id="KW-1185">Reference proteome</keyword>
<dbReference type="Proteomes" id="UP001056681">
    <property type="component" value="Chromosome"/>
</dbReference>
<reference evidence="1" key="1">
    <citation type="submission" date="2020-10" db="EMBL/GenBank/DDBJ databases">
        <title>Whole-genome sequence of Luteibacter sp. EIF3.</title>
        <authorList>
            <person name="Friedrich I."/>
            <person name="Hertel R."/>
            <person name="Daniel R."/>
        </authorList>
    </citation>
    <scope>NUCLEOTIDE SEQUENCE</scope>
    <source>
        <strain evidence="1">EIF3</strain>
    </source>
</reference>
<dbReference type="RefSeq" id="WP_250340149.1">
    <property type="nucleotide sequence ID" value="NZ_CP063231.1"/>
</dbReference>